<feature type="compositionally biased region" description="Basic and acidic residues" evidence="1">
    <location>
        <begin position="43"/>
        <end position="54"/>
    </location>
</feature>
<feature type="compositionally biased region" description="Polar residues" evidence="1">
    <location>
        <begin position="87"/>
        <end position="100"/>
    </location>
</feature>
<dbReference type="Pfam" id="PF15559">
    <property type="entry name" value="DUF4660"/>
    <property type="match status" value="1"/>
</dbReference>
<feature type="compositionally biased region" description="Polar residues" evidence="1">
    <location>
        <begin position="56"/>
        <end position="65"/>
    </location>
</feature>
<feature type="compositionally biased region" description="Acidic residues" evidence="1">
    <location>
        <begin position="18"/>
        <end position="38"/>
    </location>
</feature>
<sequence>MSKTTGKRDPLSRYFKDLDEEDISSGSDDSNDEAEAEEPTPVPRRESTKAEPKVEVTSSGTNWARSNDKTSSSSQGQSEEQSKENSLTADSTTSPKSTRLPSAHECLKRSSKPEFLRLDEQKDVNWDSVHKQLPGEDEDQPVTEFKSSAVPPPNSYEPVTDPGIKVVDSEGRKRKTIEAASCAIFNAARHMCALTLCLARLVGSSSQVTAHLVGEAG</sequence>
<evidence type="ECO:0000313" key="2">
    <source>
        <dbReference type="Proteomes" id="UP000694888"/>
    </source>
</evidence>
<proteinExistence type="predicted"/>
<evidence type="ECO:0000256" key="1">
    <source>
        <dbReference type="SAM" id="MobiDB-lite"/>
    </source>
</evidence>
<feature type="compositionally biased region" description="Basic and acidic residues" evidence="1">
    <location>
        <begin position="1"/>
        <end position="17"/>
    </location>
</feature>
<keyword evidence="2" id="KW-1185">Reference proteome</keyword>
<reference evidence="3" key="1">
    <citation type="submission" date="2025-08" db="UniProtKB">
        <authorList>
            <consortium name="RefSeq"/>
        </authorList>
    </citation>
    <scope>IDENTIFICATION</scope>
</reference>
<organism evidence="2 3">
    <name type="scientific">Aplysia californica</name>
    <name type="common">California sea hare</name>
    <dbReference type="NCBI Taxonomy" id="6500"/>
    <lineage>
        <taxon>Eukaryota</taxon>
        <taxon>Metazoa</taxon>
        <taxon>Spiralia</taxon>
        <taxon>Lophotrochozoa</taxon>
        <taxon>Mollusca</taxon>
        <taxon>Gastropoda</taxon>
        <taxon>Heterobranchia</taxon>
        <taxon>Euthyneura</taxon>
        <taxon>Tectipleura</taxon>
        <taxon>Aplysiida</taxon>
        <taxon>Aplysioidea</taxon>
        <taxon>Aplysiidae</taxon>
        <taxon>Aplysia</taxon>
    </lineage>
</organism>
<dbReference type="GeneID" id="101858689"/>
<name>A0ABM1W4N1_APLCA</name>
<dbReference type="Proteomes" id="UP000694888">
    <property type="component" value="Unplaced"/>
</dbReference>
<dbReference type="RefSeq" id="XP_035829624.1">
    <property type="nucleotide sequence ID" value="XM_035973731.1"/>
</dbReference>
<gene>
    <name evidence="3" type="primary">LOC101858689</name>
</gene>
<feature type="compositionally biased region" description="Basic and acidic residues" evidence="1">
    <location>
        <begin position="105"/>
        <end position="134"/>
    </location>
</feature>
<feature type="region of interest" description="Disordered" evidence="1">
    <location>
        <begin position="1"/>
        <end position="167"/>
    </location>
</feature>
<accession>A0ABM1W4N1</accession>
<protein>
    <submittedName>
        <fullName evidence="3">Uncharacterized protein LOC101858689 isoform X1</fullName>
    </submittedName>
</protein>
<dbReference type="InterPro" id="IPR029089">
    <property type="entry name" value="DUF4660"/>
</dbReference>
<evidence type="ECO:0000313" key="3">
    <source>
        <dbReference type="RefSeq" id="XP_035829624.1"/>
    </source>
</evidence>